<name>A0A934N7S9_9BACT</name>
<evidence type="ECO:0000256" key="2">
    <source>
        <dbReference type="ARBA" id="ARBA00022898"/>
    </source>
</evidence>
<dbReference type="EMBL" id="JAEKNR010000130">
    <property type="protein sequence ID" value="MBJ7598836.1"/>
    <property type="molecule type" value="Genomic_DNA"/>
</dbReference>
<evidence type="ECO:0000313" key="9">
    <source>
        <dbReference type="EMBL" id="MBJ7598836.1"/>
    </source>
</evidence>
<dbReference type="GO" id="GO:0018826">
    <property type="term" value="F:methionine gamma-lyase activity"/>
    <property type="evidence" value="ECO:0007669"/>
    <property type="project" value="UniProtKB-EC"/>
</dbReference>
<evidence type="ECO:0000256" key="4">
    <source>
        <dbReference type="ARBA" id="ARBA00047199"/>
    </source>
</evidence>
<dbReference type="PANTHER" id="PTHR11808">
    <property type="entry name" value="TRANS-SULFURATION ENZYME FAMILY MEMBER"/>
    <property type="match status" value="1"/>
</dbReference>
<gene>
    <name evidence="9" type="ORF">JF922_12235</name>
</gene>
<dbReference type="PIRSF" id="PIRSF001434">
    <property type="entry name" value="CGS"/>
    <property type="match status" value="1"/>
</dbReference>
<dbReference type="Gene3D" id="3.90.1150.10">
    <property type="entry name" value="Aspartate Aminotransferase, domain 1"/>
    <property type="match status" value="1"/>
</dbReference>
<keyword evidence="10" id="KW-1185">Reference proteome</keyword>
<evidence type="ECO:0000256" key="7">
    <source>
        <dbReference type="PIRSR" id="PIRSR001434-2"/>
    </source>
</evidence>
<evidence type="ECO:0000313" key="10">
    <source>
        <dbReference type="Proteomes" id="UP000612893"/>
    </source>
</evidence>
<evidence type="ECO:0000256" key="1">
    <source>
        <dbReference type="ARBA" id="ARBA00001933"/>
    </source>
</evidence>
<evidence type="ECO:0000256" key="6">
    <source>
        <dbReference type="ARBA" id="ARBA00052699"/>
    </source>
</evidence>
<dbReference type="SUPFAM" id="SSF53383">
    <property type="entry name" value="PLP-dependent transferases"/>
    <property type="match status" value="1"/>
</dbReference>
<reference evidence="9" key="1">
    <citation type="submission" date="2020-10" db="EMBL/GenBank/DDBJ databases">
        <title>Ca. Dormibacterota MAGs.</title>
        <authorList>
            <person name="Montgomery K."/>
        </authorList>
    </citation>
    <scope>NUCLEOTIDE SEQUENCE [LARGE SCALE GENOMIC DNA]</scope>
    <source>
        <strain evidence="9">SC8812_S17_10</strain>
    </source>
</reference>
<dbReference type="Proteomes" id="UP000612893">
    <property type="component" value="Unassembled WGS sequence"/>
</dbReference>
<dbReference type="GO" id="GO:0008483">
    <property type="term" value="F:transaminase activity"/>
    <property type="evidence" value="ECO:0007669"/>
    <property type="project" value="UniProtKB-KW"/>
</dbReference>
<dbReference type="GO" id="GO:0047982">
    <property type="term" value="F:homocysteine desulfhydrase activity"/>
    <property type="evidence" value="ECO:0007669"/>
    <property type="project" value="UniProtKB-EC"/>
</dbReference>
<dbReference type="Pfam" id="PF01053">
    <property type="entry name" value="Cys_Met_Meta_PP"/>
    <property type="match status" value="1"/>
</dbReference>
<dbReference type="EC" id="4.4.1.2" evidence="3"/>
<comment type="cofactor">
    <cofactor evidence="1 8">
        <name>pyridoxal 5'-phosphate</name>
        <dbReference type="ChEBI" id="CHEBI:597326"/>
    </cofactor>
</comment>
<dbReference type="InterPro" id="IPR015422">
    <property type="entry name" value="PyrdxlP-dep_Trfase_small"/>
</dbReference>
<comment type="catalytic activity">
    <reaction evidence="5">
        <text>L-homocysteine + H2O = 2-oxobutanoate + hydrogen sulfide + NH4(+) + H(+)</text>
        <dbReference type="Rhea" id="RHEA:14501"/>
        <dbReference type="ChEBI" id="CHEBI:15377"/>
        <dbReference type="ChEBI" id="CHEBI:15378"/>
        <dbReference type="ChEBI" id="CHEBI:16763"/>
        <dbReference type="ChEBI" id="CHEBI:28938"/>
        <dbReference type="ChEBI" id="CHEBI:29919"/>
        <dbReference type="ChEBI" id="CHEBI:58199"/>
        <dbReference type="EC" id="4.4.1.2"/>
    </reaction>
    <physiologicalReaction direction="left-to-right" evidence="5">
        <dbReference type="Rhea" id="RHEA:14502"/>
    </physiologicalReaction>
</comment>
<dbReference type="AlphaFoldDB" id="A0A934N7S9"/>
<dbReference type="InterPro" id="IPR015421">
    <property type="entry name" value="PyrdxlP-dep_Trfase_major"/>
</dbReference>
<dbReference type="CDD" id="cd00614">
    <property type="entry name" value="CGS_like"/>
    <property type="match status" value="1"/>
</dbReference>
<protein>
    <recommendedName>
        <fullName evidence="3">homocysteine desulfhydrase</fullName>
        <ecNumber evidence="3">4.4.1.2</ecNumber>
    </recommendedName>
    <alternativeName>
        <fullName evidence="4">Homocysteine desulfhydrase</fullName>
    </alternativeName>
</protein>
<feature type="modified residue" description="N6-(pyridoxal phosphate)lysine" evidence="7">
    <location>
        <position position="205"/>
    </location>
</feature>
<evidence type="ECO:0000256" key="5">
    <source>
        <dbReference type="ARBA" id="ARBA00048780"/>
    </source>
</evidence>
<evidence type="ECO:0000256" key="8">
    <source>
        <dbReference type="RuleBase" id="RU362118"/>
    </source>
</evidence>
<evidence type="ECO:0000256" key="3">
    <source>
        <dbReference type="ARBA" id="ARBA00047175"/>
    </source>
</evidence>
<organism evidence="9 10">
    <name type="scientific">Candidatus Nephthysia bennettiae</name>
    <dbReference type="NCBI Taxonomy" id="3127016"/>
    <lineage>
        <taxon>Bacteria</taxon>
        <taxon>Bacillati</taxon>
        <taxon>Candidatus Dormiibacterota</taxon>
        <taxon>Candidatus Dormibacteria</taxon>
        <taxon>Candidatus Dormibacterales</taxon>
        <taxon>Candidatus Dormibacteraceae</taxon>
        <taxon>Candidatus Nephthysia</taxon>
    </lineage>
</organism>
<accession>A0A934N7S9</accession>
<comment type="caution">
    <text evidence="9">The sequence shown here is derived from an EMBL/GenBank/DDBJ whole genome shotgun (WGS) entry which is preliminary data.</text>
</comment>
<keyword evidence="2 7" id="KW-0663">Pyridoxal phosphate</keyword>
<dbReference type="FunFam" id="3.40.640.10:FF:000046">
    <property type="entry name" value="Cystathionine gamma-lyase"/>
    <property type="match status" value="1"/>
</dbReference>
<comment type="catalytic activity">
    <reaction evidence="6">
        <text>L-methionine + H2O = methanethiol + 2-oxobutanoate + NH4(+)</text>
        <dbReference type="Rhea" id="RHEA:23800"/>
        <dbReference type="ChEBI" id="CHEBI:15377"/>
        <dbReference type="ChEBI" id="CHEBI:16007"/>
        <dbReference type="ChEBI" id="CHEBI:16763"/>
        <dbReference type="ChEBI" id="CHEBI:28938"/>
        <dbReference type="ChEBI" id="CHEBI:57844"/>
        <dbReference type="EC" id="4.4.1.11"/>
    </reaction>
    <physiologicalReaction direction="left-to-right" evidence="6">
        <dbReference type="Rhea" id="RHEA:23801"/>
    </physiologicalReaction>
</comment>
<sequence>MTHEEPAAQRMRRHLSRTPPVVPPIYQTTIFLLDDVSYDDVVETGGLNEDWYTRFRNPTVSAAAEQVGRLEGAEAALMTSSGMAAIASTLVTLCGSGDRIVAARELYGDTFDLLTRDLPRLGVEVEFVRGDSLEEWSRALERRPASVAYAETLSNPQLRLLDVPAVAELARAHGARLVVDNTFASPHVVRPLEHGADLVVNSASKFLNGHSDVIAGCVAGDAETVQDVQRRVITFGGSLDPHAAFLVLRGMRTFDVRLERQQATARRIAEFLETRPEVSRVIYPGLDSYPYAEVARRLLRERRAGAMVAFVVRGGDRAAGAVMRNLTVPLETTSLGGVETLASTPHNSSHFSLTPAQREEAGIPAGLIRLSVGLEPAEELIADIGRALAVTVSGDRAGG</sequence>
<keyword evidence="9" id="KW-0032">Aminotransferase</keyword>
<comment type="similarity">
    <text evidence="8">Belongs to the trans-sulfuration enzymes family.</text>
</comment>
<dbReference type="RefSeq" id="WP_338202045.1">
    <property type="nucleotide sequence ID" value="NZ_JAEKNR010000130.1"/>
</dbReference>
<dbReference type="InterPro" id="IPR015424">
    <property type="entry name" value="PyrdxlP-dep_Trfase"/>
</dbReference>
<dbReference type="InterPro" id="IPR000277">
    <property type="entry name" value="Cys/Met-Metab_PyrdxlP-dep_enz"/>
</dbReference>
<dbReference type="Gene3D" id="3.40.640.10">
    <property type="entry name" value="Type I PLP-dependent aspartate aminotransferase-like (Major domain)"/>
    <property type="match status" value="1"/>
</dbReference>
<proteinExistence type="inferred from homology"/>
<keyword evidence="9" id="KW-0808">Transferase</keyword>